<dbReference type="Gene3D" id="3.40.50.1970">
    <property type="match status" value="1"/>
</dbReference>
<keyword evidence="3" id="KW-0520">NAD</keyword>
<protein>
    <submittedName>
        <fullName evidence="6">Iron-containing alcohol dehydrogenase</fullName>
    </submittedName>
</protein>
<evidence type="ECO:0000256" key="1">
    <source>
        <dbReference type="ARBA" id="ARBA00007358"/>
    </source>
</evidence>
<feature type="domain" description="Alcohol dehydrogenase iron-type/glycerol dehydrogenase GldA" evidence="4">
    <location>
        <begin position="36"/>
        <end position="193"/>
    </location>
</feature>
<reference evidence="6 7" key="1">
    <citation type="submission" date="2020-08" db="EMBL/GenBank/DDBJ databases">
        <title>Genome public.</title>
        <authorList>
            <person name="Liu C."/>
            <person name="Sun Q."/>
        </authorList>
    </citation>
    <scope>NUCLEOTIDE SEQUENCE [LARGE SCALE GENOMIC DNA]</scope>
    <source>
        <strain evidence="6 7">NSJ-46</strain>
    </source>
</reference>
<dbReference type="EMBL" id="JACRSZ010000004">
    <property type="protein sequence ID" value="MBC8572651.1"/>
    <property type="molecule type" value="Genomic_DNA"/>
</dbReference>
<dbReference type="PANTHER" id="PTHR11496:SF102">
    <property type="entry name" value="ALCOHOL DEHYDROGENASE 4"/>
    <property type="match status" value="1"/>
</dbReference>
<dbReference type="PANTHER" id="PTHR11496">
    <property type="entry name" value="ALCOHOL DEHYDROGENASE"/>
    <property type="match status" value="1"/>
</dbReference>
<dbReference type="InterPro" id="IPR018211">
    <property type="entry name" value="ADH_Fe_CS"/>
</dbReference>
<name>A0ABR7N8E3_9FIRM</name>
<dbReference type="RefSeq" id="WP_249307679.1">
    <property type="nucleotide sequence ID" value="NZ_JACRSZ010000004.1"/>
</dbReference>
<dbReference type="InterPro" id="IPR001670">
    <property type="entry name" value="ADH_Fe/GldA"/>
</dbReference>
<evidence type="ECO:0000313" key="6">
    <source>
        <dbReference type="EMBL" id="MBC8572651.1"/>
    </source>
</evidence>
<keyword evidence="2" id="KW-0560">Oxidoreductase</keyword>
<dbReference type="SUPFAM" id="SSF56796">
    <property type="entry name" value="Dehydroquinate synthase-like"/>
    <property type="match status" value="1"/>
</dbReference>
<dbReference type="PROSITE" id="PS00913">
    <property type="entry name" value="ADH_IRON_1"/>
    <property type="match status" value="1"/>
</dbReference>
<dbReference type="InterPro" id="IPR039697">
    <property type="entry name" value="Alcohol_dehydrogenase_Fe"/>
</dbReference>
<evidence type="ECO:0000259" key="4">
    <source>
        <dbReference type="Pfam" id="PF00465"/>
    </source>
</evidence>
<dbReference type="Pfam" id="PF25137">
    <property type="entry name" value="ADH_Fe_C"/>
    <property type="match status" value="1"/>
</dbReference>
<evidence type="ECO:0000259" key="5">
    <source>
        <dbReference type="Pfam" id="PF25137"/>
    </source>
</evidence>
<dbReference type="Pfam" id="PF00465">
    <property type="entry name" value="Fe-ADH"/>
    <property type="match status" value="1"/>
</dbReference>
<dbReference type="InterPro" id="IPR056798">
    <property type="entry name" value="ADH_Fe_C"/>
</dbReference>
<dbReference type="Gene3D" id="1.20.1090.10">
    <property type="entry name" value="Dehydroquinate synthase-like - alpha domain"/>
    <property type="match status" value="1"/>
</dbReference>
<comment type="caution">
    <text evidence="6">The sequence shown here is derived from an EMBL/GenBank/DDBJ whole genome shotgun (WGS) entry which is preliminary data.</text>
</comment>
<evidence type="ECO:0000313" key="7">
    <source>
        <dbReference type="Proteomes" id="UP000657421"/>
    </source>
</evidence>
<accession>A0ABR7N8E3</accession>
<dbReference type="PROSITE" id="PS00060">
    <property type="entry name" value="ADH_IRON_2"/>
    <property type="match status" value="1"/>
</dbReference>
<dbReference type="Proteomes" id="UP000657421">
    <property type="component" value="Unassembled WGS sequence"/>
</dbReference>
<comment type="similarity">
    <text evidence="1">Belongs to the iron-containing alcohol dehydrogenase family.</text>
</comment>
<gene>
    <name evidence="6" type="ORF">H8716_06055</name>
</gene>
<dbReference type="CDD" id="cd08189">
    <property type="entry name" value="Fe-ADH-like"/>
    <property type="match status" value="1"/>
</dbReference>
<organism evidence="6 7">
    <name type="scientific">Jingyaoa shaoxingensis</name>
    <dbReference type="NCBI Taxonomy" id="2763671"/>
    <lineage>
        <taxon>Bacteria</taxon>
        <taxon>Bacillati</taxon>
        <taxon>Bacillota</taxon>
        <taxon>Clostridia</taxon>
        <taxon>Lachnospirales</taxon>
        <taxon>Lachnospiraceae</taxon>
        <taxon>Jingyaoa</taxon>
    </lineage>
</organism>
<proteinExistence type="inferred from homology"/>
<sequence>MNPLKKAYCRSFQAVLKAALPFLPYRKPEIIHSVYGIPQILEKKKCDHVLIITDTGIISHGLITRLEDTLDQHFIPYVIYDGTVANPTTTNVNEALALYYEYDCNAIIGFGGGSSIDCAKAVGARVAKPHQSLEKMKGILKVHKKLPLLIAIPTTAGTGSETTLAAVITDAESRHKYPINDFPLIPRVAVLDPKVTASLPPSLTATTGMDALTHAVEAYIGNSTTAGTRADALFAVKMIFENIDRAYTDGSDLEARKNMLLAAFSAGCAFSKSYVGYVHAVAHSLGGEYNVPHGLANAVLLPFVLEAYGHTIDNKLHQLAIAAGVADEDTPDNQAATQFIQAIKNMKKRFAIGDTIPQIREEDIPKLAAYAEKEGNPLYPVPVLMDAKQLEQFYYLLMEKHEDTATNQEV</sequence>
<evidence type="ECO:0000256" key="3">
    <source>
        <dbReference type="ARBA" id="ARBA00023027"/>
    </source>
</evidence>
<evidence type="ECO:0000256" key="2">
    <source>
        <dbReference type="ARBA" id="ARBA00023002"/>
    </source>
</evidence>
<feature type="domain" description="Fe-containing alcohol dehydrogenase-like C-terminal" evidence="5">
    <location>
        <begin position="204"/>
        <end position="390"/>
    </location>
</feature>
<keyword evidence="7" id="KW-1185">Reference proteome</keyword>